<keyword evidence="2" id="KW-0812">Transmembrane</keyword>
<feature type="transmembrane region" description="Helical" evidence="2">
    <location>
        <begin position="88"/>
        <end position="110"/>
    </location>
</feature>
<keyword evidence="2" id="KW-0472">Membrane</keyword>
<keyword evidence="2" id="KW-1133">Transmembrane helix</keyword>
<feature type="domain" description="HPP transmembrane region" evidence="3">
    <location>
        <begin position="36"/>
        <end position="198"/>
    </location>
</feature>
<feature type="transmembrane region" description="Helical" evidence="2">
    <location>
        <begin position="48"/>
        <end position="68"/>
    </location>
</feature>
<name>A0AAP3E193_9EURY</name>
<evidence type="ECO:0000313" key="5">
    <source>
        <dbReference type="EMBL" id="MCU4972499.1"/>
    </source>
</evidence>
<evidence type="ECO:0000256" key="2">
    <source>
        <dbReference type="SAM" id="Phobius"/>
    </source>
</evidence>
<dbReference type="RefSeq" id="WP_338002692.1">
    <property type="nucleotide sequence ID" value="NZ_JAOPKA010000002.1"/>
</dbReference>
<dbReference type="InterPro" id="IPR058581">
    <property type="entry name" value="TM_HPP"/>
</dbReference>
<dbReference type="Proteomes" id="UP001320972">
    <property type="component" value="Unassembled WGS sequence"/>
</dbReference>
<evidence type="ECO:0000313" key="4">
    <source>
        <dbReference type="EMBL" id="MCU4740854.1"/>
    </source>
</evidence>
<organism evidence="4 7">
    <name type="scientific">Natronoglomus mannanivorans</name>
    <dbReference type="NCBI Taxonomy" id="2979990"/>
    <lineage>
        <taxon>Archaea</taxon>
        <taxon>Methanobacteriati</taxon>
        <taxon>Methanobacteriota</taxon>
        <taxon>Stenosarchaea group</taxon>
        <taxon>Halobacteria</taxon>
        <taxon>Halobacteriales</taxon>
        <taxon>Natrialbaceae</taxon>
        <taxon>Natronoglomus</taxon>
    </lineage>
</organism>
<keyword evidence="6" id="KW-1185">Reference proteome</keyword>
<dbReference type="Proteomes" id="UP001321018">
    <property type="component" value="Unassembled WGS sequence"/>
</dbReference>
<dbReference type="AlphaFoldDB" id="A0AAP3E193"/>
<dbReference type="Pfam" id="PF04982">
    <property type="entry name" value="TM_HPP"/>
    <property type="match status" value="1"/>
</dbReference>
<evidence type="ECO:0000256" key="1">
    <source>
        <dbReference type="SAM" id="MobiDB-lite"/>
    </source>
</evidence>
<dbReference type="EMBL" id="JAOPKB010000003">
    <property type="protein sequence ID" value="MCU4972499.1"/>
    <property type="molecule type" value="Genomic_DNA"/>
</dbReference>
<feature type="compositionally biased region" description="Basic and acidic residues" evidence="1">
    <location>
        <begin position="11"/>
        <end position="35"/>
    </location>
</feature>
<reference evidence="4 6" key="1">
    <citation type="submission" date="2022-09" db="EMBL/GenBank/DDBJ databases">
        <title>Enrichment on poylsaccharides allowed isolation of novel metabolic and taxonomic groups of Haloarchaea.</title>
        <authorList>
            <person name="Sorokin D.Y."/>
            <person name="Elcheninov A.G."/>
            <person name="Khizhniak T.V."/>
            <person name="Kolganova T.V."/>
            <person name="Kublanov I.V."/>
        </authorList>
    </citation>
    <scope>NUCLEOTIDE SEQUENCE</scope>
    <source>
        <strain evidence="5 6">AArc-m2/3/4</strain>
        <strain evidence="4">AArc-xg1-1</strain>
    </source>
</reference>
<evidence type="ECO:0000259" key="3">
    <source>
        <dbReference type="Pfam" id="PF04982"/>
    </source>
</evidence>
<evidence type="ECO:0000313" key="7">
    <source>
        <dbReference type="Proteomes" id="UP001321018"/>
    </source>
</evidence>
<gene>
    <name evidence="5" type="ORF">OB955_07080</name>
    <name evidence="4" type="ORF">OB960_05495</name>
</gene>
<protein>
    <submittedName>
        <fullName evidence="4">HPP family protein</fullName>
    </submittedName>
</protein>
<accession>A0AAP3E193</accession>
<proteinExistence type="predicted"/>
<comment type="caution">
    <text evidence="4">The sequence shown here is derived from an EMBL/GenBank/DDBJ whole genome shotgun (WGS) entry which is preliminary data.</text>
</comment>
<feature type="transmembrane region" description="Helical" evidence="2">
    <location>
        <begin position="164"/>
        <end position="190"/>
    </location>
</feature>
<feature type="transmembrane region" description="Helical" evidence="2">
    <location>
        <begin position="131"/>
        <end position="152"/>
    </location>
</feature>
<evidence type="ECO:0000313" key="6">
    <source>
        <dbReference type="Proteomes" id="UP001320972"/>
    </source>
</evidence>
<feature type="region of interest" description="Disordered" evidence="1">
    <location>
        <begin position="1"/>
        <end position="35"/>
    </location>
</feature>
<dbReference type="EMBL" id="JAOPKA010000002">
    <property type="protein sequence ID" value="MCU4740854.1"/>
    <property type="molecule type" value="Genomic_DNA"/>
</dbReference>
<sequence length="211" mass="22526">MVLGLFEDVQEGEHDDQRVDAQDQDPDQKRSDSPELEVRDEYSAGINVFLHFSVLGVIAVVSGQPFLFPSLGPSAYLMATGEQPREEGAYHVVGGHAVAVVAGLIAYGLFAGDTSTYELFDQADPAFSMDLVRLSVSATAAMVITTVAMLVTKTNHPAACATTLIIALGLMGGLADAVIIVVAVAILMVFHDRVLSSLAKRYGFKPRDARE</sequence>